<proteinExistence type="predicted"/>
<dbReference type="RefSeq" id="WP_310096223.1">
    <property type="nucleotide sequence ID" value="NZ_JAVDTT010000006.1"/>
</dbReference>
<dbReference type="Pfam" id="PF07308">
    <property type="entry name" value="DUF1456"/>
    <property type="match status" value="2"/>
</dbReference>
<accession>A0ABU1RWS4</accession>
<organism evidence="1 2">
    <name type="scientific">Pseudoxanthomonas sacheonensis</name>
    <dbReference type="NCBI Taxonomy" id="443615"/>
    <lineage>
        <taxon>Bacteria</taxon>
        <taxon>Pseudomonadati</taxon>
        <taxon>Pseudomonadota</taxon>
        <taxon>Gammaproteobacteria</taxon>
        <taxon>Lysobacterales</taxon>
        <taxon>Lysobacteraceae</taxon>
        <taxon>Pseudoxanthomonas</taxon>
    </lineage>
</organism>
<gene>
    <name evidence="1" type="ORF">J2W94_003541</name>
</gene>
<dbReference type="PANTHER" id="PTHR37805">
    <property type="entry name" value="CYTOPLASMIC PROTEIN-RELATED"/>
    <property type="match status" value="1"/>
</dbReference>
<dbReference type="EMBL" id="JAVDTT010000006">
    <property type="protein sequence ID" value="MDR6843228.1"/>
    <property type="molecule type" value="Genomic_DNA"/>
</dbReference>
<sequence length="159" mass="18176">MINNDVMRSIRYMLDLGDGKVVEVIQLADADFPIEKTQVHALLKKEDEDGFVACSDRVLAHFLDGLVFYYRGRDESQPQRPVETRITNNVVLKKLRVAFQLKDVDMHEVFEAAGFPLTKPELTALFRQAGHKHYRPCGDQILRNFLKGLTVRFRGSGGR</sequence>
<name>A0ABU1RWS4_9GAMM</name>
<keyword evidence="2" id="KW-1185">Reference proteome</keyword>
<evidence type="ECO:0000313" key="1">
    <source>
        <dbReference type="EMBL" id="MDR6843228.1"/>
    </source>
</evidence>
<dbReference type="InterPro" id="IPR009921">
    <property type="entry name" value="YehS-like"/>
</dbReference>
<dbReference type="Proteomes" id="UP001254759">
    <property type="component" value="Unassembled WGS sequence"/>
</dbReference>
<reference evidence="1 2" key="1">
    <citation type="submission" date="2023-07" db="EMBL/GenBank/DDBJ databases">
        <title>Sorghum-associated microbial communities from plants grown in Nebraska, USA.</title>
        <authorList>
            <person name="Schachtman D."/>
        </authorList>
    </citation>
    <scope>NUCLEOTIDE SEQUENCE [LARGE SCALE GENOMIC DNA]</scope>
    <source>
        <strain evidence="1 2">BE107</strain>
    </source>
</reference>
<comment type="caution">
    <text evidence="1">The sequence shown here is derived from an EMBL/GenBank/DDBJ whole genome shotgun (WGS) entry which is preliminary data.</text>
</comment>
<evidence type="ECO:0000313" key="2">
    <source>
        <dbReference type="Proteomes" id="UP001254759"/>
    </source>
</evidence>
<dbReference type="PANTHER" id="PTHR37805:SF1">
    <property type="entry name" value="CYTOPLASMIC PROTEIN"/>
    <property type="match status" value="1"/>
</dbReference>
<protein>
    <submittedName>
        <fullName evidence="1">Uncharacterized protein YehS (DUF1456 family)</fullName>
    </submittedName>
</protein>